<evidence type="ECO:0000313" key="2">
    <source>
        <dbReference type="Proteomes" id="UP001596457"/>
    </source>
</evidence>
<accession>A0ABW2SG39</accession>
<dbReference type="RefSeq" id="WP_382203078.1">
    <property type="nucleotide sequence ID" value="NZ_JBHTBZ010000062.1"/>
</dbReference>
<gene>
    <name evidence="1" type="ORF">ACFQU0_17810</name>
</gene>
<comment type="caution">
    <text evidence="1">The sequence shown here is derived from an EMBL/GenBank/DDBJ whole genome shotgun (WGS) entry which is preliminary data.</text>
</comment>
<dbReference type="Proteomes" id="UP001596457">
    <property type="component" value="Unassembled WGS sequence"/>
</dbReference>
<proteinExistence type="predicted"/>
<keyword evidence="2" id="KW-1185">Reference proteome</keyword>
<reference evidence="2" key="1">
    <citation type="journal article" date="2019" name="Int. J. Syst. Evol. Microbiol.">
        <title>The Global Catalogue of Microorganisms (GCM) 10K type strain sequencing project: providing services to taxonomists for standard genome sequencing and annotation.</title>
        <authorList>
            <consortium name="The Broad Institute Genomics Platform"/>
            <consortium name="The Broad Institute Genome Sequencing Center for Infectious Disease"/>
            <person name="Wu L."/>
            <person name="Ma J."/>
        </authorList>
    </citation>
    <scope>NUCLEOTIDE SEQUENCE [LARGE SCALE GENOMIC DNA]</scope>
    <source>
        <strain evidence="2">CCUG 53903</strain>
    </source>
</reference>
<organism evidence="1 2">
    <name type="scientific">Hydrogenophaga defluvii</name>
    <dbReference type="NCBI Taxonomy" id="249410"/>
    <lineage>
        <taxon>Bacteria</taxon>
        <taxon>Pseudomonadati</taxon>
        <taxon>Pseudomonadota</taxon>
        <taxon>Betaproteobacteria</taxon>
        <taxon>Burkholderiales</taxon>
        <taxon>Comamonadaceae</taxon>
        <taxon>Hydrogenophaga</taxon>
    </lineage>
</organism>
<protein>
    <submittedName>
        <fullName evidence="1">Uncharacterized protein</fullName>
    </submittedName>
</protein>
<dbReference type="EMBL" id="JBHTBZ010000062">
    <property type="protein sequence ID" value="MFC7462286.1"/>
    <property type="molecule type" value="Genomic_DNA"/>
</dbReference>
<name>A0ABW2SG39_9BURK</name>
<sequence>MSELTTNHSGVGGGDLADAPLYMSAPIVSREGAEVFIRALYADGLLFHFDDSPETIINVHSGAPIFTPAQCDLVRARVAEMFALPGFDPFDLAVELI</sequence>
<evidence type="ECO:0000313" key="1">
    <source>
        <dbReference type="EMBL" id="MFC7462286.1"/>
    </source>
</evidence>